<dbReference type="Proteomes" id="UP000184384">
    <property type="component" value="Unassembled WGS sequence"/>
</dbReference>
<dbReference type="EMBL" id="PVUB01000002">
    <property type="protein sequence ID" value="PRZ26602.1"/>
    <property type="molecule type" value="Genomic_DNA"/>
</dbReference>
<keyword evidence="1" id="KW-0472">Membrane</keyword>
<keyword evidence="5" id="KW-1185">Reference proteome</keyword>
<sequence>MLDKICRNIQKKSLKERFLLVIGILFFLTYLVLGLFIIFMKNFPLDMSASYRLVFGVLLIVYAAIRFVRIINDNKD</sequence>
<evidence type="ECO:0000313" key="2">
    <source>
        <dbReference type="EMBL" id="PRZ26602.1"/>
    </source>
</evidence>
<accession>A0A1M5PSG7</accession>
<feature type="transmembrane region" description="Helical" evidence="1">
    <location>
        <begin position="18"/>
        <end position="39"/>
    </location>
</feature>
<evidence type="ECO:0000313" key="3">
    <source>
        <dbReference type="EMBL" id="SHH04682.1"/>
    </source>
</evidence>
<dbReference type="AlphaFoldDB" id="A0A1M5PSG7"/>
<reference evidence="2 5" key="3">
    <citation type="submission" date="2018-03" db="EMBL/GenBank/DDBJ databases">
        <title>Genomic Encyclopedia of Archaeal and Bacterial Type Strains, Phase II (KMG-II): from individual species to whole genera.</title>
        <authorList>
            <person name="Goeker M."/>
        </authorList>
    </citation>
    <scope>NUCLEOTIDE SEQUENCE [LARGE SCALE GENOMIC DNA]</scope>
    <source>
        <strain evidence="2 5">DSM 17797</strain>
    </source>
</reference>
<gene>
    <name evidence="2" type="ORF">BC624_102581</name>
    <name evidence="3" type="ORF">SAMN05443373_106178</name>
</gene>
<protein>
    <submittedName>
        <fullName evidence="3">Uncharacterized protein</fullName>
    </submittedName>
</protein>
<proteinExistence type="predicted"/>
<evidence type="ECO:0000256" key="1">
    <source>
        <dbReference type="SAM" id="Phobius"/>
    </source>
</evidence>
<keyword evidence="1" id="KW-1133">Transmembrane helix</keyword>
<name>A0A1M5PSG7_9FLAO</name>
<reference evidence="3" key="2">
    <citation type="submission" date="2016-11" db="EMBL/GenBank/DDBJ databases">
        <authorList>
            <person name="Jaros S."/>
            <person name="Januszkiewicz K."/>
            <person name="Wedrychowicz H."/>
        </authorList>
    </citation>
    <scope>NUCLEOTIDE SEQUENCE [LARGE SCALE GENOMIC DNA]</scope>
    <source>
        <strain evidence="3">DSM 19729</strain>
    </source>
</reference>
<dbReference type="EMBL" id="FQWO01000006">
    <property type="protein sequence ID" value="SHH04682.1"/>
    <property type="molecule type" value="Genomic_DNA"/>
</dbReference>
<dbReference type="OrthoDB" id="1376970at2"/>
<keyword evidence="1" id="KW-0812">Transmembrane</keyword>
<feature type="transmembrane region" description="Helical" evidence="1">
    <location>
        <begin position="51"/>
        <end position="68"/>
    </location>
</feature>
<evidence type="ECO:0000313" key="5">
    <source>
        <dbReference type="Proteomes" id="UP000237771"/>
    </source>
</evidence>
<dbReference type="Proteomes" id="UP000237771">
    <property type="component" value="Unassembled WGS sequence"/>
</dbReference>
<dbReference type="STRING" id="280093.SAMN05443373_106178"/>
<reference evidence="4" key="1">
    <citation type="submission" date="2016-11" db="EMBL/GenBank/DDBJ databases">
        <authorList>
            <person name="Varghese N."/>
            <person name="Submissions S."/>
        </authorList>
    </citation>
    <scope>NUCLEOTIDE SEQUENCE [LARGE SCALE GENOMIC DNA]</scope>
    <source>
        <strain evidence="4">DSM 19729</strain>
    </source>
</reference>
<organism evidence="3 4">
    <name type="scientific">Flavobacterium granuli</name>
    <dbReference type="NCBI Taxonomy" id="280093"/>
    <lineage>
        <taxon>Bacteria</taxon>
        <taxon>Pseudomonadati</taxon>
        <taxon>Bacteroidota</taxon>
        <taxon>Flavobacteriia</taxon>
        <taxon>Flavobacteriales</taxon>
        <taxon>Flavobacteriaceae</taxon>
        <taxon>Flavobacterium</taxon>
    </lineage>
</organism>
<evidence type="ECO:0000313" key="4">
    <source>
        <dbReference type="Proteomes" id="UP000184384"/>
    </source>
</evidence>